<sequence length="127" mass="13603">MPGHGDVGIVEGLQSDPYDNADFGDHRTQNTLLHADYHDVSASWHLDGYNNITFNAGGIAVVQAAIDASALVKLCFRVWGDITDTDPAGNNDTRFWANEKGAGFLPKLVITYTPAVAVGRSHGHIIG</sequence>
<reference evidence="1" key="1">
    <citation type="journal article" date="2014" name="Front. Microbiol.">
        <title>High frequency of phylogenetically diverse reductive dehalogenase-homologous genes in deep subseafloor sedimentary metagenomes.</title>
        <authorList>
            <person name="Kawai M."/>
            <person name="Futagami T."/>
            <person name="Toyoda A."/>
            <person name="Takaki Y."/>
            <person name="Nishi S."/>
            <person name="Hori S."/>
            <person name="Arai W."/>
            <person name="Tsubouchi T."/>
            <person name="Morono Y."/>
            <person name="Uchiyama I."/>
            <person name="Ito T."/>
            <person name="Fujiyama A."/>
            <person name="Inagaki F."/>
            <person name="Takami H."/>
        </authorList>
    </citation>
    <scope>NUCLEOTIDE SEQUENCE</scope>
    <source>
        <strain evidence="1">Expedition CK06-06</strain>
    </source>
</reference>
<dbReference type="EMBL" id="BARW01011674">
    <property type="protein sequence ID" value="GAI75330.1"/>
    <property type="molecule type" value="Genomic_DNA"/>
</dbReference>
<organism evidence="1">
    <name type="scientific">marine sediment metagenome</name>
    <dbReference type="NCBI Taxonomy" id="412755"/>
    <lineage>
        <taxon>unclassified sequences</taxon>
        <taxon>metagenomes</taxon>
        <taxon>ecological metagenomes</taxon>
    </lineage>
</organism>
<accession>X1SIT9</accession>
<dbReference type="AlphaFoldDB" id="X1SIT9"/>
<comment type="caution">
    <text evidence="1">The sequence shown here is derived from an EMBL/GenBank/DDBJ whole genome shotgun (WGS) entry which is preliminary data.</text>
</comment>
<name>X1SIT9_9ZZZZ</name>
<gene>
    <name evidence="1" type="ORF">S12H4_22399</name>
</gene>
<protein>
    <submittedName>
        <fullName evidence="1">Uncharacterized protein</fullName>
    </submittedName>
</protein>
<evidence type="ECO:0000313" key="1">
    <source>
        <dbReference type="EMBL" id="GAI75330.1"/>
    </source>
</evidence>
<proteinExistence type="predicted"/>